<dbReference type="Pfam" id="PF03564">
    <property type="entry name" value="DUF1759"/>
    <property type="match status" value="1"/>
</dbReference>
<dbReference type="AlphaFoldDB" id="A0AAV8Y8C3"/>
<proteinExistence type="predicted"/>
<dbReference type="PANTHER" id="PTHR47331:SF6">
    <property type="entry name" value="DOUBLECORTIN DOMAIN-CONTAINING PROTEIN"/>
    <property type="match status" value="1"/>
</dbReference>
<feature type="domain" description="Integrase zinc-binding" evidence="1">
    <location>
        <begin position="796"/>
        <end position="848"/>
    </location>
</feature>
<protein>
    <recommendedName>
        <fullName evidence="1">Integrase zinc-binding domain-containing protein</fullName>
    </recommendedName>
</protein>
<evidence type="ECO:0000313" key="2">
    <source>
        <dbReference type="EMBL" id="KAJ8947795.1"/>
    </source>
</evidence>
<dbReference type="Pfam" id="PF17921">
    <property type="entry name" value="Integrase_H2C2"/>
    <property type="match status" value="1"/>
</dbReference>
<accession>A0AAV8Y8C3</accession>
<keyword evidence="3" id="KW-1185">Reference proteome</keyword>
<dbReference type="InterPro" id="IPR041588">
    <property type="entry name" value="Integrase_H2C2"/>
</dbReference>
<reference evidence="2" key="1">
    <citation type="journal article" date="2023" name="Insect Mol. Biol.">
        <title>Genome sequencing provides insights into the evolution of gene families encoding plant cell wall-degrading enzymes in longhorned beetles.</title>
        <authorList>
            <person name="Shin N.R."/>
            <person name="Okamura Y."/>
            <person name="Kirsch R."/>
            <person name="Pauchet Y."/>
        </authorList>
    </citation>
    <scope>NUCLEOTIDE SEQUENCE</scope>
    <source>
        <strain evidence="2">AMC_N1</strain>
    </source>
</reference>
<dbReference type="InterPro" id="IPR005312">
    <property type="entry name" value="DUF1759"/>
</dbReference>
<dbReference type="PANTHER" id="PTHR47331">
    <property type="entry name" value="PHD-TYPE DOMAIN-CONTAINING PROTEIN"/>
    <property type="match status" value="1"/>
</dbReference>
<dbReference type="EMBL" id="JAPWTK010000151">
    <property type="protein sequence ID" value="KAJ8947795.1"/>
    <property type="molecule type" value="Genomic_DNA"/>
</dbReference>
<feature type="non-terminal residue" evidence="2">
    <location>
        <position position="870"/>
    </location>
</feature>
<dbReference type="Proteomes" id="UP001162162">
    <property type="component" value="Unassembled WGS sequence"/>
</dbReference>
<evidence type="ECO:0000313" key="3">
    <source>
        <dbReference type="Proteomes" id="UP001162162"/>
    </source>
</evidence>
<sequence>MTEINNLEKLIRKRAVAKGNLTRFKNFLDNLDANNPDLLELEVRLKKLDLCWQAFCDIQLEIDILDDNPNDHEQERQTFENDYFKYEAMARRLLNPQVGSIVGEPGANSNSLVNEKFNIKLPTINLPVFDGSYENWLYFKDTFNSIVHANKAISDVQKFHYLRSCLKGEATDLIKSLEVSSANYNAAWQLINDRYENKNLLVNNHVKALFNLPAVSKESHVFLRSLLDKLNNHLRALRVLEQPVDQWDVLIIYIVTNKLDNITQRCNLLETLSPDPSDHRSKTRSLISNDSFSRPHCNYCSGQHFINNCEQFLNLPPDKRYSAIKTKNSCTNCLKFGHSNKNCSSSACKKCGKRHHTLLHLNNRVSDSYSSQSVNQVPINLQGTQKTENKINMQHNANDSNNHNQVLSHFSNTNSHVLLCTAVINVFDKYGVMHNCRALLDSASESHFCTAELADKLGMVKIPINISVSGINKCTSHLSHSTNINIQSKFNNFKTSVTCLIVPQITGNLPAISFDINCLNLPPDVNLADPAFNESSKIDMLLGAQLFRRLIRMGQISLGKHNPILQNTALGWVISGEIGKSKINRISTNCNFVSTNDIDNNLRKFWELEEKATTLPLSQEEQSVEDYFKATTYRGSDGKFVVRLPLKQLTDVLELNLNNCDSELRKHVTQSAVSAVKTFDIFKKYSSFTKLQRVTAYILRFKNNLLSPTNKQIGPLSPIELETALTTLVKLVQAESFSHELNNLKNKGTVDNKSKLLKLNPFIDDTGLIRVGGRIRYSNFALGKKHPLVLPEKHEFSKLLVEHTHKKLLHAGPQSVLCSLRERYWIISGRKLVRLLIHKCITCFRANPGNTLEYVMGDLPSQRVTPFRPF</sequence>
<evidence type="ECO:0000259" key="1">
    <source>
        <dbReference type="Pfam" id="PF17921"/>
    </source>
</evidence>
<name>A0AAV8Y8C3_9CUCU</name>
<gene>
    <name evidence="2" type="ORF">NQ318_019467</name>
</gene>
<organism evidence="2 3">
    <name type="scientific">Aromia moschata</name>
    <dbReference type="NCBI Taxonomy" id="1265417"/>
    <lineage>
        <taxon>Eukaryota</taxon>
        <taxon>Metazoa</taxon>
        <taxon>Ecdysozoa</taxon>
        <taxon>Arthropoda</taxon>
        <taxon>Hexapoda</taxon>
        <taxon>Insecta</taxon>
        <taxon>Pterygota</taxon>
        <taxon>Neoptera</taxon>
        <taxon>Endopterygota</taxon>
        <taxon>Coleoptera</taxon>
        <taxon>Polyphaga</taxon>
        <taxon>Cucujiformia</taxon>
        <taxon>Chrysomeloidea</taxon>
        <taxon>Cerambycidae</taxon>
        <taxon>Cerambycinae</taxon>
        <taxon>Callichromatini</taxon>
        <taxon>Aromia</taxon>
    </lineage>
</organism>
<comment type="caution">
    <text evidence="2">The sequence shown here is derived from an EMBL/GenBank/DDBJ whole genome shotgun (WGS) entry which is preliminary data.</text>
</comment>